<dbReference type="Pfam" id="PF19462">
    <property type="entry name" value="DUF5999"/>
    <property type="match status" value="1"/>
</dbReference>
<organism evidence="1">
    <name type="scientific">Streptomyces sp. FR1</name>
    <dbReference type="NCBI Taxonomy" id="349971"/>
    <lineage>
        <taxon>Bacteria</taxon>
        <taxon>Bacillati</taxon>
        <taxon>Actinomycetota</taxon>
        <taxon>Actinomycetes</taxon>
        <taxon>Kitasatosporales</taxon>
        <taxon>Streptomycetaceae</taxon>
        <taxon>Streptomyces</taxon>
    </lineage>
</organism>
<keyword evidence="1" id="KW-0614">Plasmid</keyword>
<dbReference type="EMBL" id="KF602047">
    <property type="protein sequence ID" value="AHE38733.1"/>
    <property type="molecule type" value="Genomic_DNA"/>
</dbReference>
<proteinExistence type="predicted"/>
<geneLocation type="plasmid" evidence="1">
    <name>pFRL2</name>
</geneLocation>
<reference evidence="1" key="1">
    <citation type="submission" date="2013-09" db="EMBL/GenBank/DDBJ databases">
        <title>Complete nucleotide sequence of Streptomyces linear plasmid pFRL2.</title>
        <authorList>
            <person name="Chen Z."/>
            <person name="Fang P."/>
            <person name="Qin Z."/>
        </authorList>
    </citation>
    <scope>NUCLEOTIDE SEQUENCE</scope>
    <source>
        <plasmid evidence="1">pFRL2</plasmid>
    </source>
</reference>
<dbReference type="AlphaFoldDB" id="V9Z3N6"/>
<gene>
    <name evidence="1" type="ORF">pFRL2_58c</name>
</gene>
<protein>
    <submittedName>
        <fullName evidence="1">Uncharacterized protein</fullName>
    </submittedName>
</protein>
<dbReference type="InterPro" id="IPR046041">
    <property type="entry name" value="DUF5999"/>
</dbReference>
<accession>V9Z3N6</accession>
<name>V9Z3N6_9ACTN</name>
<evidence type="ECO:0000313" key="1">
    <source>
        <dbReference type="EMBL" id="AHE38733.1"/>
    </source>
</evidence>
<sequence>MIAMDCRHQTPCPSADSADREAAHIVAHHPEQGWSLLCNGVLLFDDTGELLPDGRVIAPHRAIDTEHVLTAA</sequence>